<evidence type="ECO:0000313" key="3">
    <source>
        <dbReference type="Proteomes" id="UP000323608"/>
    </source>
</evidence>
<evidence type="ECO:0000259" key="1">
    <source>
        <dbReference type="Pfam" id="PF12680"/>
    </source>
</evidence>
<gene>
    <name evidence="2" type="ORF">FP026_25245</name>
</gene>
<dbReference type="Pfam" id="PF12680">
    <property type="entry name" value="SnoaL_2"/>
    <property type="match status" value="1"/>
</dbReference>
<name>A0A5B0VSV8_RHITR</name>
<dbReference type="InterPro" id="IPR032710">
    <property type="entry name" value="NTF2-like_dom_sf"/>
</dbReference>
<proteinExistence type="predicted"/>
<dbReference type="AlphaFoldDB" id="A0A5B0VSV8"/>
<comment type="caution">
    <text evidence="2">The sequence shown here is derived from an EMBL/GenBank/DDBJ whole genome shotgun (WGS) entry which is preliminary data.</text>
</comment>
<organism evidence="2 3">
    <name type="scientific">Rhizobium tropici</name>
    <dbReference type="NCBI Taxonomy" id="398"/>
    <lineage>
        <taxon>Bacteria</taxon>
        <taxon>Pseudomonadati</taxon>
        <taxon>Pseudomonadota</taxon>
        <taxon>Alphaproteobacteria</taxon>
        <taxon>Hyphomicrobiales</taxon>
        <taxon>Rhizobiaceae</taxon>
        <taxon>Rhizobium/Agrobacterium group</taxon>
        <taxon>Rhizobium</taxon>
    </lineage>
</organism>
<sequence length="137" mass="15329">MTENSSKRGAIKTTILAYFQALNDANIDAILPLYSEDPVMLPFMQPAVVGTNAVRANYEGTFQLIRFEMQTTIQELVEMSPEWAYVRTDTTGIFTPTRTGEGAPASFHELFLLRKTGDEHWKIARYSFSPAGPLPPI</sequence>
<reference evidence="2 3" key="1">
    <citation type="submission" date="2019-07" db="EMBL/GenBank/DDBJ databases">
        <title>The Draft Genome Sequence of Rhizobium tropici SARCC-755 Associated with Superior Nodulation on Pigeonpea (Cajanus cajan (L.) Millsp.).</title>
        <authorList>
            <person name="Bopape F.L."/>
            <person name="Hassen A.I."/>
            <person name="Swanevelder Z.H."/>
            <person name="Gwata E.T."/>
        </authorList>
    </citation>
    <scope>NUCLEOTIDE SEQUENCE [LARGE SCALE GENOMIC DNA]</scope>
    <source>
        <strain evidence="2 3">SARCC-755</strain>
    </source>
</reference>
<dbReference type="RefSeq" id="WP_149637325.1">
    <property type="nucleotide sequence ID" value="NZ_VNIP01000013.1"/>
</dbReference>
<protein>
    <submittedName>
        <fullName evidence="2">DUF4440 domain-containing protein</fullName>
    </submittedName>
</protein>
<accession>A0A5B0VSV8</accession>
<feature type="domain" description="SnoaL-like" evidence="1">
    <location>
        <begin position="17"/>
        <end position="113"/>
    </location>
</feature>
<dbReference type="EMBL" id="VNIP01000013">
    <property type="protein sequence ID" value="KAA1177205.1"/>
    <property type="molecule type" value="Genomic_DNA"/>
</dbReference>
<dbReference type="OrthoDB" id="8419963at2"/>
<dbReference type="SUPFAM" id="SSF54427">
    <property type="entry name" value="NTF2-like"/>
    <property type="match status" value="1"/>
</dbReference>
<dbReference type="InterPro" id="IPR037401">
    <property type="entry name" value="SnoaL-like"/>
</dbReference>
<evidence type="ECO:0000313" key="2">
    <source>
        <dbReference type="EMBL" id="KAA1177205.1"/>
    </source>
</evidence>
<dbReference type="Gene3D" id="3.10.450.50">
    <property type="match status" value="1"/>
</dbReference>
<dbReference type="Proteomes" id="UP000323608">
    <property type="component" value="Unassembled WGS sequence"/>
</dbReference>